<dbReference type="RefSeq" id="WP_305111132.1">
    <property type="nucleotide sequence ID" value="NZ_JAUTIX010000003.1"/>
</dbReference>
<keyword evidence="3" id="KW-1185">Reference proteome</keyword>
<dbReference type="NCBIfam" id="NF006743">
    <property type="entry name" value="PRK09270.1-2"/>
    <property type="match status" value="1"/>
</dbReference>
<evidence type="ECO:0000256" key="1">
    <source>
        <dbReference type="SAM" id="MobiDB-lite"/>
    </source>
</evidence>
<comment type="caution">
    <text evidence="2">The sequence shown here is derived from an EMBL/GenBank/DDBJ whole genome shotgun (WGS) entry which is preliminary data.</text>
</comment>
<evidence type="ECO:0000313" key="3">
    <source>
        <dbReference type="Proteomes" id="UP001178281"/>
    </source>
</evidence>
<dbReference type="Gene3D" id="3.40.50.300">
    <property type="entry name" value="P-loop containing nucleotide triphosphate hydrolases"/>
    <property type="match status" value="1"/>
</dbReference>
<proteinExistence type="predicted"/>
<sequence length="224" mass="24194">MTDSFEALVEDARVLAARPGRSVLGITGAPASGKSTLAELLVAALGADAVLVPMDGYHLDDPVLRAHGSWERKGAIDTFDDSGFAHLLHRLRAADATVYAPRFDRGLEASIAGAVEVAPGVPLVVTEGNYLLADTGAWPTARAAIDEVWFLAIDPDLRRERLIARHRRFGRSIDEARARALGTDETNAVFIEATAARADRIVTMTDERPERDDRTPASRGLRTD</sequence>
<dbReference type="PANTHER" id="PTHR10285">
    <property type="entry name" value="URIDINE KINASE"/>
    <property type="match status" value="1"/>
</dbReference>
<feature type="region of interest" description="Disordered" evidence="1">
    <location>
        <begin position="204"/>
        <end position="224"/>
    </location>
</feature>
<keyword evidence="2" id="KW-0418">Kinase</keyword>
<dbReference type="Proteomes" id="UP001178281">
    <property type="component" value="Unassembled WGS sequence"/>
</dbReference>
<name>A0AA90SLC6_9ACTN</name>
<accession>A0AA90SLC6</accession>
<gene>
    <name evidence="2" type="ORF">Q7X28_09700</name>
</gene>
<protein>
    <submittedName>
        <fullName evidence="2">Nucleoside/nucleotide kinase family protein</fullName>
    </submittedName>
</protein>
<dbReference type="AlphaFoldDB" id="A0AA90SLC6"/>
<keyword evidence="2" id="KW-0808">Transferase</keyword>
<reference evidence="2" key="1">
    <citation type="submission" date="2023-08" db="EMBL/GenBank/DDBJ databases">
        <title>The draft genome of Tsukamurella strandjordii strain 050030.</title>
        <authorList>
            <person name="Zhao F."/>
            <person name="Feng Y."/>
            <person name="Zong Z."/>
        </authorList>
    </citation>
    <scope>NUCLEOTIDE SEQUENCE</scope>
    <source>
        <strain evidence="2">050030</strain>
    </source>
</reference>
<dbReference type="GO" id="GO:0016301">
    <property type="term" value="F:kinase activity"/>
    <property type="evidence" value="ECO:0007669"/>
    <property type="project" value="UniProtKB-KW"/>
</dbReference>
<dbReference type="InterPro" id="IPR027417">
    <property type="entry name" value="P-loop_NTPase"/>
</dbReference>
<dbReference type="PRINTS" id="PR00988">
    <property type="entry name" value="URIDINKINASE"/>
</dbReference>
<evidence type="ECO:0000313" key="2">
    <source>
        <dbReference type="EMBL" id="MDP0398197.1"/>
    </source>
</evidence>
<organism evidence="2 3">
    <name type="scientific">Tsukamurella strandjordii</name>
    <dbReference type="NCBI Taxonomy" id="147577"/>
    <lineage>
        <taxon>Bacteria</taxon>
        <taxon>Bacillati</taxon>
        <taxon>Actinomycetota</taxon>
        <taxon>Actinomycetes</taxon>
        <taxon>Mycobacteriales</taxon>
        <taxon>Tsukamurellaceae</taxon>
        <taxon>Tsukamurella</taxon>
    </lineage>
</organism>
<dbReference type="EMBL" id="JAUTIX010000003">
    <property type="protein sequence ID" value="MDP0398197.1"/>
    <property type="molecule type" value="Genomic_DNA"/>
</dbReference>
<dbReference type="SUPFAM" id="SSF52540">
    <property type="entry name" value="P-loop containing nucleoside triphosphate hydrolases"/>
    <property type="match status" value="1"/>
</dbReference>